<dbReference type="InterPro" id="IPR004166">
    <property type="entry name" value="a-kinase_dom"/>
</dbReference>
<evidence type="ECO:0000256" key="1">
    <source>
        <dbReference type="ARBA" id="ARBA00022527"/>
    </source>
</evidence>
<keyword evidence="1" id="KW-0723">Serine/threonine-protein kinase</keyword>
<dbReference type="Proteomes" id="UP000225706">
    <property type="component" value="Unassembled WGS sequence"/>
</dbReference>
<dbReference type="AlphaFoldDB" id="A0A2B4RDF5"/>
<reference evidence="8" key="1">
    <citation type="journal article" date="2017" name="bioRxiv">
        <title>Comparative analysis of the genomes of Stylophora pistillata and Acropora digitifera provides evidence for extensive differences between species of corals.</title>
        <authorList>
            <person name="Voolstra C.R."/>
            <person name="Li Y."/>
            <person name="Liew Y.J."/>
            <person name="Baumgarten S."/>
            <person name="Zoccola D."/>
            <person name="Flot J.-F."/>
            <person name="Tambutte S."/>
            <person name="Allemand D."/>
            <person name="Aranda M."/>
        </authorList>
    </citation>
    <scope>NUCLEOTIDE SEQUENCE [LARGE SCALE GENOMIC DNA]</scope>
</reference>
<dbReference type="Pfam" id="PF02816">
    <property type="entry name" value="Alpha_kinase"/>
    <property type="match status" value="1"/>
</dbReference>
<evidence type="ECO:0000256" key="4">
    <source>
        <dbReference type="ARBA" id="ARBA00022777"/>
    </source>
</evidence>
<keyword evidence="5" id="KW-0067">ATP-binding</keyword>
<evidence type="ECO:0000259" key="6">
    <source>
        <dbReference type="PROSITE" id="PS51158"/>
    </source>
</evidence>
<evidence type="ECO:0000256" key="5">
    <source>
        <dbReference type="ARBA" id="ARBA00022840"/>
    </source>
</evidence>
<dbReference type="GO" id="GO:0004674">
    <property type="term" value="F:protein serine/threonine kinase activity"/>
    <property type="evidence" value="ECO:0007669"/>
    <property type="project" value="UniProtKB-KW"/>
</dbReference>
<dbReference type="OrthoDB" id="301415at2759"/>
<evidence type="ECO:0000256" key="3">
    <source>
        <dbReference type="ARBA" id="ARBA00022741"/>
    </source>
</evidence>
<dbReference type="PANTHER" id="PTHR45992">
    <property type="entry name" value="EUKARYOTIC ELONGATION FACTOR 2 KINASE-RELATED"/>
    <property type="match status" value="1"/>
</dbReference>
<accession>A0A2B4RDF5</accession>
<dbReference type="InterPro" id="IPR011009">
    <property type="entry name" value="Kinase-like_dom_sf"/>
</dbReference>
<feature type="domain" description="Alpha-type protein kinase" evidence="6">
    <location>
        <begin position="1"/>
        <end position="207"/>
    </location>
</feature>
<dbReference type="GO" id="GO:0005524">
    <property type="term" value="F:ATP binding"/>
    <property type="evidence" value="ECO:0007669"/>
    <property type="project" value="UniProtKB-KW"/>
</dbReference>
<organism evidence="7 8">
    <name type="scientific">Stylophora pistillata</name>
    <name type="common">Smooth cauliflower coral</name>
    <dbReference type="NCBI Taxonomy" id="50429"/>
    <lineage>
        <taxon>Eukaryota</taxon>
        <taxon>Metazoa</taxon>
        <taxon>Cnidaria</taxon>
        <taxon>Anthozoa</taxon>
        <taxon>Hexacorallia</taxon>
        <taxon>Scleractinia</taxon>
        <taxon>Astrocoeniina</taxon>
        <taxon>Pocilloporidae</taxon>
        <taxon>Stylophora</taxon>
    </lineage>
</organism>
<evidence type="ECO:0000256" key="2">
    <source>
        <dbReference type="ARBA" id="ARBA00022679"/>
    </source>
</evidence>
<dbReference type="PROSITE" id="PS51158">
    <property type="entry name" value="ALPHA_KINASE"/>
    <property type="match status" value="1"/>
</dbReference>
<keyword evidence="8" id="KW-1185">Reference proteome</keyword>
<dbReference type="InterPro" id="IPR051852">
    <property type="entry name" value="Alpha-type_PK"/>
</dbReference>
<keyword evidence="2" id="KW-0808">Transferase</keyword>
<evidence type="ECO:0000313" key="8">
    <source>
        <dbReference type="Proteomes" id="UP000225706"/>
    </source>
</evidence>
<keyword evidence="3" id="KW-0547">Nucleotide-binding</keyword>
<keyword evidence="4 7" id="KW-0418">Kinase</keyword>
<proteinExistence type="predicted"/>
<dbReference type="PANTHER" id="PTHR45992:SF2">
    <property type="entry name" value="EUKARYOTIC ELONGATION FACTOR 2 KINASE"/>
    <property type="match status" value="1"/>
</dbReference>
<comment type="caution">
    <text evidence="7">The sequence shown here is derived from an EMBL/GenBank/DDBJ whole genome shotgun (WGS) entry which is preliminary data.</text>
</comment>
<dbReference type="SMART" id="SM00811">
    <property type="entry name" value="Alpha_kinase"/>
    <property type="match status" value="1"/>
</dbReference>
<sequence length="232" mass="26029">MKRNRFISAGGMRKCYAAEIFGFPEEFLNRASDEWVLKDYLENVNGDRYDLCRKDVQTQAVAQTLGEIFSKKVKGIEGFGAFPRILPSFLVQQVGPPNYFTIEPKIDSSSYVKHINNDGLPEPPSLRSQLGQKCLAFSHWSLKFTGGRFLVCDVQGSEDALTDIQIASVDKERELFGAGNLGEGGFTQFKRSHECNPYCTLLGLERFKIASKQGSGDEYGKCGRFRKKEKLA</sequence>
<gene>
    <name evidence="7" type="primary">ALPK2</name>
    <name evidence="7" type="ORF">AWC38_SpisGene20098</name>
</gene>
<dbReference type="GO" id="GO:1903013">
    <property type="term" value="P:response to differentiation-inducing factor 1"/>
    <property type="evidence" value="ECO:0007669"/>
    <property type="project" value="TreeGrafter"/>
</dbReference>
<dbReference type="GO" id="GO:0031037">
    <property type="term" value="P:myosin II filament disassembly"/>
    <property type="evidence" value="ECO:0007669"/>
    <property type="project" value="TreeGrafter"/>
</dbReference>
<dbReference type="Gene3D" id="3.20.200.10">
    <property type="entry name" value="MHCK/EF2 kinase"/>
    <property type="match status" value="1"/>
</dbReference>
<name>A0A2B4RDF5_STYPI</name>
<dbReference type="EMBL" id="LSMT01000623">
    <property type="protein sequence ID" value="PFX15671.1"/>
    <property type="molecule type" value="Genomic_DNA"/>
</dbReference>
<protein>
    <submittedName>
        <fullName evidence="7">Alpha-protein kinase 2</fullName>
    </submittedName>
</protein>
<evidence type="ECO:0000313" key="7">
    <source>
        <dbReference type="EMBL" id="PFX15671.1"/>
    </source>
</evidence>
<dbReference type="SUPFAM" id="SSF56112">
    <property type="entry name" value="Protein kinase-like (PK-like)"/>
    <property type="match status" value="1"/>
</dbReference>
<dbReference type="CDD" id="cd04515">
    <property type="entry name" value="Alpha_kinase"/>
    <property type="match status" value="1"/>
</dbReference>